<dbReference type="EMBL" id="RSCL01000055">
    <property type="protein sequence ID" value="RUS93789.1"/>
    <property type="molecule type" value="Genomic_DNA"/>
</dbReference>
<dbReference type="Proteomes" id="UP000271624">
    <property type="component" value="Unassembled WGS sequence"/>
</dbReference>
<keyword evidence="2" id="KW-1185">Reference proteome</keyword>
<accession>A0A3S1CK29</accession>
<comment type="caution">
    <text evidence="1">The sequence shown here is derived from an EMBL/GenBank/DDBJ whole genome shotgun (WGS) entry which is preliminary data.</text>
</comment>
<dbReference type="InterPro" id="IPR001387">
    <property type="entry name" value="Cro/C1-type_HTH"/>
</dbReference>
<organism evidence="1 2">
    <name type="scientific">Dulcicalothrix desertica PCC 7102</name>
    <dbReference type="NCBI Taxonomy" id="232991"/>
    <lineage>
        <taxon>Bacteria</taxon>
        <taxon>Bacillati</taxon>
        <taxon>Cyanobacteriota</taxon>
        <taxon>Cyanophyceae</taxon>
        <taxon>Nostocales</taxon>
        <taxon>Calotrichaceae</taxon>
        <taxon>Dulcicalothrix</taxon>
    </lineage>
</organism>
<dbReference type="InterPro" id="IPR010982">
    <property type="entry name" value="Lambda_DNA-bd_dom_sf"/>
</dbReference>
<evidence type="ECO:0000313" key="2">
    <source>
        <dbReference type="Proteomes" id="UP000271624"/>
    </source>
</evidence>
<dbReference type="CDD" id="cd00093">
    <property type="entry name" value="HTH_XRE"/>
    <property type="match status" value="1"/>
</dbReference>
<proteinExistence type="predicted"/>
<reference evidence="1" key="2">
    <citation type="journal article" date="2019" name="Genome Biol. Evol.">
        <title>Day and night: Metabolic profiles and evolutionary relationships of six axenic non-marine cyanobacteria.</title>
        <authorList>
            <person name="Will S.E."/>
            <person name="Henke P."/>
            <person name="Boedeker C."/>
            <person name="Huang S."/>
            <person name="Brinkmann H."/>
            <person name="Rohde M."/>
            <person name="Jarek M."/>
            <person name="Friedl T."/>
            <person name="Seufert S."/>
            <person name="Schumacher M."/>
            <person name="Overmann J."/>
            <person name="Neumann-Schaal M."/>
            <person name="Petersen J."/>
        </authorList>
    </citation>
    <scope>NUCLEOTIDE SEQUENCE [LARGE SCALE GENOMIC DNA]</scope>
    <source>
        <strain evidence="1">PCC 7102</strain>
    </source>
</reference>
<gene>
    <name evidence="1" type="ORF">DSM106972_095480</name>
</gene>
<name>A0A3S1CK29_9CYAN</name>
<dbReference type="AlphaFoldDB" id="A0A3S1CK29"/>
<protein>
    <submittedName>
        <fullName evidence="1">Uncharacterized protein</fullName>
    </submittedName>
</protein>
<dbReference type="GO" id="GO:0003677">
    <property type="term" value="F:DNA binding"/>
    <property type="evidence" value="ECO:0007669"/>
    <property type="project" value="InterPro"/>
</dbReference>
<dbReference type="RefSeq" id="WP_186538312.1">
    <property type="nucleotide sequence ID" value="NZ_RSCL01000055.1"/>
</dbReference>
<reference evidence="1" key="1">
    <citation type="submission" date="2018-12" db="EMBL/GenBank/DDBJ databases">
        <authorList>
            <person name="Will S."/>
            <person name="Neumann-Schaal M."/>
            <person name="Henke P."/>
        </authorList>
    </citation>
    <scope>NUCLEOTIDE SEQUENCE</scope>
    <source>
        <strain evidence="1">PCC 7102</strain>
    </source>
</reference>
<sequence>MQQIITENMELHQKLFDEMMTRFNISGKELAMAIGISEGMLSRFRRGKADIGTSKFLSILGAVPEEAKNWYLSRLLGGTKPKTTNFRTWIESAPIEEKAEALRVLAEVVAKTYAGNKEESFVDLPVAV</sequence>
<evidence type="ECO:0000313" key="1">
    <source>
        <dbReference type="EMBL" id="RUS93789.1"/>
    </source>
</evidence>
<dbReference type="SUPFAM" id="SSF47413">
    <property type="entry name" value="lambda repressor-like DNA-binding domains"/>
    <property type="match status" value="1"/>
</dbReference>